<organism evidence="1 2">
    <name type="scientific">Methanoplanus limicola DSM 2279</name>
    <dbReference type="NCBI Taxonomy" id="937775"/>
    <lineage>
        <taxon>Archaea</taxon>
        <taxon>Methanobacteriati</taxon>
        <taxon>Methanobacteriota</taxon>
        <taxon>Stenosarchaea group</taxon>
        <taxon>Methanomicrobia</taxon>
        <taxon>Methanomicrobiales</taxon>
        <taxon>Methanomicrobiaceae</taxon>
        <taxon>Methanoplanus</taxon>
    </lineage>
</organism>
<dbReference type="EMBL" id="CM001436">
    <property type="protein sequence ID" value="EHQ35200.1"/>
    <property type="molecule type" value="Genomic_DNA"/>
</dbReference>
<sequence length="36" mass="4312">MSWDENYGDLELYVYRPDDTLIGIIQIYMTVQKRTA</sequence>
<dbReference type="AlphaFoldDB" id="H1YZZ3"/>
<dbReference type="InParanoid" id="H1YZZ3"/>
<dbReference type="HOGENOM" id="CLU_3353903_0_0_2"/>
<protein>
    <submittedName>
        <fullName evidence="1">Uncharacterized protein</fullName>
    </submittedName>
</protein>
<gene>
    <name evidence="1" type="ORF">Metlim_1086</name>
</gene>
<proteinExistence type="predicted"/>
<keyword evidence="2" id="KW-1185">Reference proteome</keyword>
<name>H1YZZ3_9EURY</name>
<evidence type="ECO:0000313" key="1">
    <source>
        <dbReference type="EMBL" id="EHQ35200.1"/>
    </source>
</evidence>
<dbReference type="Proteomes" id="UP000005741">
    <property type="component" value="Chromosome"/>
</dbReference>
<evidence type="ECO:0000313" key="2">
    <source>
        <dbReference type="Proteomes" id="UP000005741"/>
    </source>
</evidence>
<accession>H1YZZ3</accession>
<reference evidence="1 2" key="1">
    <citation type="submission" date="2011-10" db="EMBL/GenBank/DDBJ databases">
        <title>The Improved High-Quality Draft genome of Methanoplanus limicola DSM 2279.</title>
        <authorList>
            <consortium name="US DOE Joint Genome Institute (JGI-PGF)"/>
            <person name="Lucas S."/>
            <person name="Copeland A."/>
            <person name="Lapidus A."/>
            <person name="Glavina del Rio T."/>
            <person name="Dalin E."/>
            <person name="Tice H."/>
            <person name="Bruce D."/>
            <person name="Goodwin L."/>
            <person name="Pitluck S."/>
            <person name="Peters L."/>
            <person name="Mikhailova N."/>
            <person name="Lu M."/>
            <person name="Kyrpides N."/>
            <person name="Mavromatis K."/>
            <person name="Ivanova N."/>
            <person name="Markowitz V."/>
            <person name="Cheng J.-F."/>
            <person name="Hugenholtz P."/>
            <person name="Woyke T."/>
            <person name="Wu D."/>
            <person name="Wirth R."/>
            <person name="Brambilla E.-M."/>
            <person name="Klenk H.-P."/>
            <person name="Eisen J.A."/>
        </authorList>
    </citation>
    <scope>NUCLEOTIDE SEQUENCE [LARGE SCALE GENOMIC DNA]</scope>
    <source>
        <strain evidence="1 2">DSM 2279</strain>
    </source>
</reference>
<dbReference type="STRING" id="937775.Metlim_1086"/>